<feature type="compositionally biased region" description="Low complexity" evidence="1">
    <location>
        <begin position="70"/>
        <end position="91"/>
    </location>
</feature>
<organism evidence="2 3">
    <name type="scientific">Protopolystoma xenopodis</name>
    <dbReference type="NCBI Taxonomy" id="117903"/>
    <lineage>
        <taxon>Eukaryota</taxon>
        <taxon>Metazoa</taxon>
        <taxon>Spiralia</taxon>
        <taxon>Lophotrochozoa</taxon>
        <taxon>Platyhelminthes</taxon>
        <taxon>Monogenea</taxon>
        <taxon>Polyopisthocotylea</taxon>
        <taxon>Polystomatidea</taxon>
        <taxon>Polystomatidae</taxon>
        <taxon>Protopolystoma</taxon>
    </lineage>
</organism>
<proteinExistence type="predicted"/>
<evidence type="ECO:0000256" key="1">
    <source>
        <dbReference type="SAM" id="MobiDB-lite"/>
    </source>
</evidence>
<dbReference type="Proteomes" id="UP000784294">
    <property type="component" value="Unassembled WGS sequence"/>
</dbReference>
<keyword evidence="3" id="KW-1185">Reference proteome</keyword>
<protein>
    <submittedName>
        <fullName evidence="2">Uncharacterized protein</fullName>
    </submittedName>
</protein>
<accession>A0A3S5APF3</accession>
<feature type="compositionally biased region" description="Low complexity" evidence="1">
    <location>
        <begin position="11"/>
        <end position="21"/>
    </location>
</feature>
<comment type="caution">
    <text evidence="2">The sequence shown here is derived from an EMBL/GenBank/DDBJ whole genome shotgun (WGS) entry which is preliminary data.</text>
</comment>
<feature type="region of interest" description="Disordered" evidence="1">
    <location>
        <begin position="1"/>
        <end position="34"/>
    </location>
</feature>
<feature type="compositionally biased region" description="Pro residues" evidence="1">
    <location>
        <begin position="1"/>
        <end position="10"/>
    </location>
</feature>
<feature type="region of interest" description="Disordered" evidence="1">
    <location>
        <begin position="61"/>
        <end position="91"/>
    </location>
</feature>
<dbReference type="AlphaFoldDB" id="A0A3S5APF3"/>
<dbReference type="EMBL" id="CAAALY010097006">
    <property type="protein sequence ID" value="VEL28699.1"/>
    <property type="molecule type" value="Genomic_DNA"/>
</dbReference>
<gene>
    <name evidence="2" type="ORF">PXEA_LOCUS22139</name>
</gene>
<name>A0A3S5APF3_9PLAT</name>
<sequence length="117" mass="11625">MRPPPNPAPSAPLAEAAASPPNLDPATPPPPSELWIPRAAGPAVWFPNASEALSPPRLASDLSGAAANAVSTPTTNNTNMTVSSSSPSAASGPHLLDCAALVMLSLLLTIAKLACVG</sequence>
<evidence type="ECO:0000313" key="3">
    <source>
        <dbReference type="Proteomes" id="UP000784294"/>
    </source>
</evidence>
<reference evidence="2" key="1">
    <citation type="submission" date="2018-11" db="EMBL/GenBank/DDBJ databases">
        <authorList>
            <consortium name="Pathogen Informatics"/>
        </authorList>
    </citation>
    <scope>NUCLEOTIDE SEQUENCE</scope>
</reference>
<evidence type="ECO:0000313" key="2">
    <source>
        <dbReference type="EMBL" id="VEL28699.1"/>
    </source>
</evidence>
<feature type="compositionally biased region" description="Pro residues" evidence="1">
    <location>
        <begin position="22"/>
        <end position="32"/>
    </location>
</feature>